<evidence type="ECO:0000313" key="4">
    <source>
        <dbReference type="Proteomes" id="UP000628775"/>
    </source>
</evidence>
<feature type="chain" id="PRO_5035220117" description="Lipoprotein" evidence="2">
    <location>
        <begin position="27"/>
        <end position="131"/>
    </location>
</feature>
<reference evidence="3" key="2">
    <citation type="submission" date="2020-09" db="EMBL/GenBank/DDBJ databases">
        <authorList>
            <person name="Sun Q."/>
            <person name="Zhou Y."/>
        </authorList>
    </citation>
    <scope>NUCLEOTIDE SEQUENCE</scope>
    <source>
        <strain evidence="3">CGMCC 1.15371</strain>
    </source>
</reference>
<dbReference type="Proteomes" id="UP000628775">
    <property type="component" value="Unassembled WGS sequence"/>
</dbReference>
<sequence length="131" mass="14520">MKHLKIFMGTILFSILLVNLSACSHSADKDTATKEQPQSDATTQTHHSASNRKGTANNSTSPSNDAKSQVINRPQGAWVGTFEKKLYKGYHVTPSRYKNIGNGQWEVWVKEINTGQNPYVTVNQKTGDFHG</sequence>
<evidence type="ECO:0000256" key="1">
    <source>
        <dbReference type="SAM" id="MobiDB-lite"/>
    </source>
</evidence>
<organism evidence="3 4">
    <name type="scientific">Pullulanibacillus camelliae</name>
    <dbReference type="NCBI Taxonomy" id="1707096"/>
    <lineage>
        <taxon>Bacteria</taxon>
        <taxon>Bacillati</taxon>
        <taxon>Bacillota</taxon>
        <taxon>Bacilli</taxon>
        <taxon>Bacillales</taxon>
        <taxon>Sporolactobacillaceae</taxon>
        <taxon>Pullulanibacillus</taxon>
    </lineage>
</organism>
<dbReference type="EMBL" id="BMIR01000020">
    <property type="protein sequence ID" value="GGE51642.1"/>
    <property type="molecule type" value="Genomic_DNA"/>
</dbReference>
<reference evidence="3" key="1">
    <citation type="journal article" date="2014" name="Int. J. Syst. Evol. Microbiol.">
        <title>Complete genome sequence of Corynebacterium casei LMG S-19264T (=DSM 44701T), isolated from a smear-ripened cheese.</title>
        <authorList>
            <consortium name="US DOE Joint Genome Institute (JGI-PGF)"/>
            <person name="Walter F."/>
            <person name="Albersmeier A."/>
            <person name="Kalinowski J."/>
            <person name="Ruckert C."/>
        </authorList>
    </citation>
    <scope>NUCLEOTIDE SEQUENCE</scope>
    <source>
        <strain evidence="3">CGMCC 1.15371</strain>
    </source>
</reference>
<name>A0A8J2YL15_9BACL</name>
<dbReference type="AlphaFoldDB" id="A0A8J2YL15"/>
<keyword evidence="2" id="KW-0732">Signal</keyword>
<feature type="compositionally biased region" description="Polar residues" evidence="1">
    <location>
        <begin position="34"/>
        <end position="72"/>
    </location>
</feature>
<feature type="signal peptide" evidence="2">
    <location>
        <begin position="1"/>
        <end position="26"/>
    </location>
</feature>
<feature type="region of interest" description="Disordered" evidence="1">
    <location>
        <begin position="27"/>
        <end position="74"/>
    </location>
</feature>
<evidence type="ECO:0000256" key="2">
    <source>
        <dbReference type="SAM" id="SignalP"/>
    </source>
</evidence>
<comment type="caution">
    <text evidence="3">The sequence shown here is derived from an EMBL/GenBank/DDBJ whole genome shotgun (WGS) entry which is preliminary data.</text>
</comment>
<proteinExistence type="predicted"/>
<protein>
    <recommendedName>
        <fullName evidence="5">Lipoprotein</fullName>
    </recommendedName>
</protein>
<gene>
    <name evidence="3" type="ORF">GCM10011391_33040</name>
</gene>
<evidence type="ECO:0008006" key="5">
    <source>
        <dbReference type="Google" id="ProtNLM"/>
    </source>
</evidence>
<dbReference type="RefSeq" id="WP_229672699.1">
    <property type="nucleotide sequence ID" value="NZ_BMIR01000020.1"/>
</dbReference>
<accession>A0A8J2YL15</accession>
<evidence type="ECO:0000313" key="3">
    <source>
        <dbReference type="EMBL" id="GGE51642.1"/>
    </source>
</evidence>
<keyword evidence="4" id="KW-1185">Reference proteome</keyword>